<gene>
    <name evidence="2" type="ORF">rCG_49356</name>
</gene>
<evidence type="ECO:0000313" key="2">
    <source>
        <dbReference type="EMBL" id="EDL76432.1"/>
    </source>
</evidence>
<proteinExistence type="predicted"/>
<dbReference type="AlphaFoldDB" id="A6J3F0"/>
<feature type="non-terminal residue" evidence="2">
    <location>
        <position position="62"/>
    </location>
</feature>
<reference evidence="3" key="1">
    <citation type="submission" date="2005-09" db="EMBL/GenBank/DDBJ databases">
        <authorList>
            <person name="Mural R.J."/>
            <person name="Li P.W."/>
            <person name="Adams M.D."/>
            <person name="Amanatides P.G."/>
            <person name="Baden-Tillson H."/>
            <person name="Barnstead M."/>
            <person name="Chin S.H."/>
            <person name="Dew I."/>
            <person name="Evans C.A."/>
            <person name="Ferriera S."/>
            <person name="Flanigan M."/>
            <person name="Fosler C."/>
            <person name="Glodek A."/>
            <person name="Gu Z."/>
            <person name="Holt R.A."/>
            <person name="Jennings D."/>
            <person name="Kraft C.L."/>
            <person name="Lu F."/>
            <person name="Nguyen T."/>
            <person name="Nusskern D.R."/>
            <person name="Pfannkoch C.M."/>
            <person name="Sitter C."/>
            <person name="Sutton G.G."/>
            <person name="Venter J.C."/>
            <person name="Wang Z."/>
            <person name="Woodage T."/>
            <person name="Zheng X.H."/>
            <person name="Zhong F."/>
        </authorList>
    </citation>
    <scope>NUCLEOTIDE SEQUENCE [LARGE SCALE GENOMIC DNA]</scope>
    <source>
        <strain>BN</strain>
        <strain evidence="3">Sprague-Dawley</strain>
    </source>
</reference>
<accession>A6J3F0</accession>
<organism evidence="2 3">
    <name type="scientific">Rattus norvegicus</name>
    <name type="common">Rat</name>
    <dbReference type="NCBI Taxonomy" id="10116"/>
    <lineage>
        <taxon>Eukaryota</taxon>
        <taxon>Metazoa</taxon>
        <taxon>Chordata</taxon>
        <taxon>Craniata</taxon>
        <taxon>Vertebrata</taxon>
        <taxon>Euteleostomi</taxon>
        <taxon>Mammalia</taxon>
        <taxon>Eutheria</taxon>
        <taxon>Euarchontoglires</taxon>
        <taxon>Glires</taxon>
        <taxon>Rodentia</taxon>
        <taxon>Myomorpha</taxon>
        <taxon>Muroidea</taxon>
        <taxon>Muridae</taxon>
        <taxon>Murinae</taxon>
        <taxon>Rattus</taxon>
    </lineage>
</organism>
<protein>
    <submittedName>
        <fullName evidence="2">RCG49356</fullName>
    </submittedName>
</protein>
<evidence type="ECO:0000313" key="3">
    <source>
        <dbReference type="Proteomes" id="UP000234681"/>
    </source>
</evidence>
<sequence>MQVGLPSRPYAIGNPGSCSQKEGESDTKNPFQTKNQEETRQLPDVDVLFFDINLRTHMGVFI</sequence>
<name>A6J3F0_RAT</name>
<dbReference type="EMBL" id="CH473974">
    <property type="protein sequence ID" value="EDL76432.1"/>
    <property type="molecule type" value="Genomic_DNA"/>
</dbReference>
<evidence type="ECO:0000256" key="1">
    <source>
        <dbReference type="SAM" id="MobiDB-lite"/>
    </source>
</evidence>
<feature type="region of interest" description="Disordered" evidence="1">
    <location>
        <begin position="1"/>
        <end position="40"/>
    </location>
</feature>
<dbReference type="Proteomes" id="UP000234681">
    <property type="component" value="Chromosome 18"/>
</dbReference>